<evidence type="ECO:0000256" key="1">
    <source>
        <dbReference type="SAM" id="MobiDB-lite"/>
    </source>
</evidence>
<gene>
    <name evidence="3" type="ORF">BKA24_000757</name>
</gene>
<organism evidence="3 4">
    <name type="scientific">Microbacterium marinum</name>
    <dbReference type="NCBI Taxonomy" id="421115"/>
    <lineage>
        <taxon>Bacteria</taxon>
        <taxon>Bacillati</taxon>
        <taxon>Actinomycetota</taxon>
        <taxon>Actinomycetes</taxon>
        <taxon>Micrococcales</taxon>
        <taxon>Microbacteriaceae</taxon>
        <taxon>Microbacterium</taxon>
    </lineage>
</organism>
<name>A0A7W7BQZ0_9MICO</name>
<sequence length="197" mass="20285">MRRPATALVALVLASSLALAGCATREEPADDGGAQATTTPTGPEVAPAAGPKVEGEAYTFAVPEGWGFPPEAPAGYDASMFAADLEDIEDGFSDNVNVITSPAGEITPEQVETDGVAELEAAGASDVTVQDRVTAAGTESAHLSAGFSAEGVDYLIDQYYLTDAGQTHIVTFSFSPDVAQEDRDALAASVLATWTWN</sequence>
<dbReference type="RefSeq" id="WP_184215290.1">
    <property type="nucleotide sequence ID" value="NZ_JACHMD010000001.1"/>
</dbReference>
<feature type="chain" id="PRO_5039313573" description="Lipoprotein LpqN" evidence="2">
    <location>
        <begin position="21"/>
        <end position="197"/>
    </location>
</feature>
<evidence type="ECO:0000313" key="3">
    <source>
        <dbReference type="EMBL" id="MBB4666048.1"/>
    </source>
</evidence>
<protein>
    <recommendedName>
        <fullName evidence="5">Lipoprotein LpqN</fullName>
    </recommendedName>
</protein>
<proteinExistence type="predicted"/>
<feature type="region of interest" description="Disordered" evidence="1">
    <location>
        <begin position="25"/>
        <end position="51"/>
    </location>
</feature>
<evidence type="ECO:0000313" key="4">
    <source>
        <dbReference type="Proteomes" id="UP000573729"/>
    </source>
</evidence>
<dbReference type="Proteomes" id="UP000573729">
    <property type="component" value="Unassembled WGS sequence"/>
</dbReference>
<feature type="compositionally biased region" description="Low complexity" evidence="1">
    <location>
        <begin position="31"/>
        <end position="43"/>
    </location>
</feature>
<keyword evidence="4" id="KW-1185">Reference proteome</keyword>
<dbReference type="Gene3D" id="3.40.1000.10">
    <property type="entry name" value="Mog1/PsbP, alpha/beta/alpha sandwich"/>
    <property type="match status" value="1"/>
</dbReference>
<reference evidence="3 4" key="1">
    <citation type="submission" date="2020-08" db="EMBL/GenBank/DDBJ databases">
        <title>Sequencing the genomes of 1000 actinobacteria strains.</title>
        <authorList>
            <person name="Klenk H.-P."/>
        </authorList>
    </citation>
    <scope>NUCLEOTIDE SEQUENCE [LARGE SCALE GENOMIC DNA]</scope>
    <source>
        <strain evidence="3 4">DSM 24947</strain>
    </source>
</reference>
<evidence type="ECO:0000256" key="2">
    <source>
        <dbReference type="SAM" id="SignalP"/>
    </source>
</evidence>
<keyword evidence="2" id="KW-0732">Signal</keyword>
<accession>A0A7W7BQZ0</accession>
<dbReference type="AlphaFoldDB" id="A0A7W7BQZ0"/>
<evidence type="ECO:0008006" key="5">
    <source>
        <dbReference type="Google" id="ProtNLM"/>
    </source>
</evidence>
<feature type="signal peptide" evidence="2">
    <location>
        <begin position="1"/>
        <end position="20"/>
    </location>
</feature>
<dbReference type="EMBL" id="JACHMD010000001">
    <property type="protein sequence ID" value="MBB4666048.1"/>
    <property type="molecule type" value="Genomic_DNA"/>
</dbReference>
<comment type="caution">
    <text evidence="3">The sequence shown here is derived from an EMBL/GenBank/DDBJ whole genome shotgun (WGS) entry which is preliminary data.</text>
</comment>
<dbReference type="PROSITE" id="PS51257">
    <property type="entry name" value="PROKAR_LIPOPROTEIN"/>
    <property type="match status" value="1"/>
</dbReference>